<dbReference type="SMART" id="SM01173">
    <property type="entry name" value="DUF4187"/>
    <property type="match status" value="1"/>
</dbReference>
<proteinExistence type="inferred from homology"/>
<evidence type="ECO:0000313" key="7">
    <source>
        <dbReference type="Proteomes" id="UP000695000"/>
    </source>
</evidence>
<feature type="coiled-coil region" evidence="4">
    <location>
        <begin position="113"/>
        <end position="147"/>
    </location>
</feature>
<evidence type="ECO:0000256" key="3">
    <source>
        <dbReference type="ARBA" id="ARBA00030688"/>
    </source>
</evidence>
<dbReference type="InterPro" id="IPR025239">
    <property type="entry name" value="DUF4187"/>
</dbReference>
<name>A0ABM1M7Q6_NICVS</name>
<dbReference type="PROSITE" id="PS50174">
    <property type="entry name" value="G_PATCH"/>
    <property type="match status" value="1"/>
</dbReference>
<evidence type="ECO:0000256" key="5">
    <source>
        <dbReference type="SAM" id="MobiDB-lite"/>
    </source>
</evidence>
<dbReference type="PANTHER" id="PTHR21032">
    <property type="entry name" value="G PATCH DOMAIN-CONTAINING PROTEIN 11"/>
    <property type="match status" value="1"/>
</dbReference>
<gene>
    <name evidence="8" type="primary">LOC108558265</name>
</gene>
<dbReference type="PANTHER" id="PTHR21032:SF0">
    <property type="entry name" value="G PATCH DOMAIN-CONTAINING PROTEIN 11"/>
    <property type="match status" value="1"/>
</dbReference>
<evidence type="ECO:0000259" key="6">
    <source>
        <dbReference type="PROSITE" id="PS50174"/>
    </source>
</evidence>
<evidence type="ECO:0000256" key="4">
    <source>
        <dbReference type="SAM" id="Coils"/>
    </source>
</evidence>
<organism evidence="7 8">
    <name type="scientific">Nicrophorus vespilloides</name>
    <name type="common">Boreal carrion beetle</name>
    <dbReference type="NCBI Taxonomy" id="110193"/>
    <lineage>
        <taxon>Eukaryota</taxon>
        <taxon>Metazoa</taxon>
        <taxon>Ecdysozoa</taxon>
        <taxon>Arthropoda</taxon>
        <taxon>Hexapoda</taxon>
        <taxon>Insecta</taxon>
        <taxon>Pterygota</taxon>
        <taxon>Neoptera</taxon>
        <taxon>Endopterygota</taxon>
        <taxon>Coleoptera</taxon>
        <taxon>Polyphaga</taxon>
        <taxon>Staphyliniformia</taxon>
        <taxon>Silphidae</taxon>
        <taxon>Nicrophorinae</taxon>
        <taxon>Nicrophorus</taxon>
    </lineage>
</organism>
<dbReference type="Proteomes" id="UP000695000">
    <property type="component" value="Unplaced"/>
</dbReference>
<feature type="domain" description="G-patch" evidence="6">
    <location>
        <begin position="65"/>
        <end position="111"/>
    </location>
</feature>
<keyword evidence="7" id="KW-1185">Reference proteome</keyword>
<reference evidence="8" key="1">
    <citation type="submission" date="2025-08" db="UniProtKB">
        <authorList>
            <consortium name="RefSeq"/>
        </authorList>
    </citation>
    <scope>IDENTIFICATION</scope>
    <source>
        <tissue evidence="8">Whole Larva</tissue>
    </source>
</reference>
<comment type="similarity">
    <text evidence="1">Belongs to the GPATCH11 family.</text>
</comment>
<accession>A0ABM1M7Q6</accession>
<feature type="region of interest" description="Disordered" evidence="5">
    <location>
        <begin position="185"/>
        <end position="205"/>
    </location>
</feature>
<dbReference type="Pfam" id="PF13821">
    <property type="entry name" value="DUF4187"/>
    <property type="match status" value="1"/>
</dbReference>
<sequence>MSSDEDDYMSDKFLASLSSNVGLPKRKQDQRQHEMFKKKIKSVLPKKAETEAAAREAGLKNAISEDNKGFKMLQKMGYKPGSGLGIRNTGIIEPINVIVKTNNSGVGAKSSIRIKKEKNRQIKEEEAKKLEAEFRKAIQEKSRLKSLFTFFRKAQTACEHLDTNEDLMEPIVDFYWPIKIKEKEDDEEQVKDEADSTDEEEEENVITEENLLKLTEYLRSRHFYCIYCASKADDLEDLDSFCPGNSVEGHNTDY</sequence>
<dbReference type="GeneID" id="108558265"/>
<dbReference type="Pfam" id="PF01585">
    <property type="entry name" value="G-patch"/>
    <property type="match status" value="1"/>
</dbReference>
<keyword evidence="4" id="KW-0175">Coiled coil</keyword>
<dbReference type="SMART" id="SM00443">
    <property type="entry name" value="G_patch"/>
    <property type="match status" value="1"/>
</dbReference>
<dbReference type="InterPro" id="IPR000467">
    <property type="entry name" value="G_patch_dom"/>
</dbReference>
<dbReference type="InterPro" id="IPR039249">
    <property type="entry name" value="GPATCH11"/>
</dbReference>
<evidence type="ECO:0000256" key="1">
    <source>
        <dbReference type="ARBA" id="ARBA00007140"/>
    </source>
</evidence>
<dbReference type="RefSeq" id="XP_017770606.1">
    <property type="nucleotide sequence ID" value="XM_017915117.1"/>
</dbReference>
<evidence type="ECO:0000256" key="2">
    <source>
        <dbReference type="ARBA" id="ARBA00021978"/>
    </source>
</evidence>
<evidence type="ECO:0000313" key="8">
    <source>
        <dbReference type="RefSeq" id="XP_017770606.1"/>
    </source>
</evidence>
<protein>
    <recommendedName>
        <fullName evidence="2">G patch domain-containing protein 11</fullName>
    </recommendedName>
    <alternativeName>
        <fullName evidence="3">Coiled-coil domain-containing protein 75</fullName>
    </alternativeName>
</protein>